<keyword evidence="1" id="KW-0547">Nucleotide-binding</keyword>
<dbReference type="AlphaFoldDB" id="A0A3F2RE45"/>
<sequence length="334" mass="38813">MGYDRSLLQRLVENDSPVLLLTKQYRMHPEIAEFPSSYFYGGRLVQDTKMSEWTAQEYHRNRAFKPLLFLDVQGGTQSQVDGSTSLRNLSEVEVVIQLVRRLINTFPRIDWRKRVGVIAPYKQQIYEVRSALGRLESECDRQLGIEVNTVDGFQGREKEIIIYSCVRTSHGGRNRKKKRRKQSNGSEEEDVLDAFWADERRMNVAITRAKSSLWIVGNSTLLKQSRAWRALIQHTKDHNRRRRAEWPVSVRLDPEVKAVDEENGEWILCRTCAEHYDRTHRGRKPNDPDGFKVKMNGKFQEAAWTMHKSRVVSHRVGNGDTEQRPADLHLGALQ</sequence>
<feature type="domain" description="DNA2/NAM7 helicase-like C-terminal" evidence="6">
    <location>
        <begin position="3"/>
        <end position="219"/>
    </location>
</feature>
<dbReference type="SUPFAM" id="SSF52540">
    <property type="entry name" value="P-loop containing nucleoside triphosphate hydrolases"/>
    <property type="match status" value="1"/>
</dbReference>
<keyword evidence="4" id="KW-0067">ATP-binding</keyword>
<keyword evidence="3" id="KW-0347">Helicase</keyword>
<feature type="region of interest" description="Disordered" evidence="5">
    <location>
        <begin position="314"/>
        <end position="334"/>
    </location>
</feature>
<evidence type="ECO:0000259" key="6">
    <source>
        <dbReference type="Pfam" id="PF13087"/>
    </source>
</evidence>
<dbReference type="Pfam" id="PF13087">
    <property type="entry name" value="AAA_12"/>
    <property type="match status" value="1"/>
</dbReference>
<evidence type="ECO:0000256" key="1">
    <source>
        <dbReference type="ARBA" id="ARBA00022741"/>
    </source>
</evidence>
<dbReference type="CDD" id="cd18808">
    <property type="entry name" value="SF1_C_Upf1"/>
    <property type="match status" value="1"/>
</dbReference>
<keyword evidence="2" id="KW-0378">Hydrolase</keyword>
<protein>
    <recommendedName>
        <fullName evidence="6">DNA2/NAM7 helicase-like C-terminal domain-containing protein</fullName>
    </recommendedName>
</protein>
<organism evidence="7 8">
    <name type="scientific">Phytophthora kernoviae</name>
    <dbReference type="NCBI Taxonomy" id="325452"/>
    <lineage>
        <taxon>Eukaryota</taxon>
        <taxon>Sar</taxon>
        <taxon>Stramenopiles</taxon>
        <taxon>Oomycota</taxon>
        <taxon>Peronosporomycetes</taxon>
        <taxon>Peronosporales</taxon>
        <taxon>Peronosporaceae</taxon>
        <taxon>Phytophthora</taxon>
    </lineage>
</organism>
<dbReference type="Proteomes" id="UP000277300">
    <property type="component" value="Unassembled WGS sequence"/>
</dbReference>
<evidence type="ECO:0000313" key="7">
    <source>
        <dbReference type="EMBL" id="RLN54476.1"/>
    </source>
</evidence>
<evidence type="ECO:0000313" key="8">
    <source>
        <dbReference type="Proteomes" id="UP000277300"/>
    </source>
</evidence>
<dbReference type="InterPro" id="IPR045055">
    <property type="entry name" value="DNA2/NAM7-like"/>
</dbReference>
<accession>A0A3F2RE45</accession>
<proteinExistence type="predicted"/>
<name>A0A3F2RE45_9STRA</name>
<dbReference type="Gene3D" id="3.40.50.300">
    <property type="entry name" value="P-loop containing nucleotide triphosphate hydrolases"/>
    <property type="match status" value="1"/>
</dbReference>
<dbReference type="InterPro" id="IPR047187">
    <property type="entry name" value="SF1_C_Upf1"/>
</dbReference>
<evidence type="ECO:0000256" key="3">
    <source>
        <dbReference type="ARBA" id="ARBA00022806"/>
    </source>
</evidence>
<dbReference type="EMBL" id="MBDO02000510">
    <property type="protein sequence ID" value="RLN54476.1"/>
    <property type="molecule type" value="Genomic_DNA"/>
</dbReference>
<evidence type="ECO:0000256" key="2">
    <source>
        <dbReference type="ARBA" id="ARBA00022801"/>
    </source>
</evidence>
<evidence type="ECO:0000256" key="4">
    <source>
        <dbReference type="ARBA" id="ARBA00022840"/>
    </source>
</evidence>
<dbReference type="PANTHER" id="PTHR10887">
    <property type="entry name" value="DNA2/NAM7 HELICASE FAMILY"/>
    <property type="match status" value="1"/>
</dbReference>
<comment type="caution">
    <text evidence="7">The sequence shown here is derived from an EMBL/GenBank/DDBJ whole genome shotgun (WGS) entry which is preliminary data.</text>
</comment>
<dbReference type="GO" id="GO:0005524">
    <property type="term" value="F:ATP binding"/>
    <property type="evidence" value="ECO:0007669"/>
    <property type="project" value="UniProtKB-KW"/>
</dbReference>
<dbReference type="GO" id="GO:0004386">
    <property type="term" value="F:helicase activity"/>
    <property type="evidence" value="ECO:0007669"/>
    <property type="project" value="UniProtKB-KW"/>
</dbReference>
<evidence type="ECO:0000256" key="5">
    <source>
        <dbReference type="SAM" id="MobiDB-lite"/>
    </source>
</evidence>
<gene>
    <name evidence="7" type="ORF">BBP00_00008916</name>
</gene>
<dbReference type="GO" id="GO:0005694">
    <property type="term" value="C:chromosome"/>
    <property type="evidence" value="ECO:0007669"/>
    <property type="project" value="UniProtKB-ARBA"/>
</dbReference>
<dbReference type="FunFam" id="3.40.50.300:FF:000326">
    <property type="entry name" value="P-loop containing nucleoside triphosphate hydrolase"/>
    <property type="match status" value="1"/>
</dbReference>
<dbReference type="OrthoDB" id="127166at2759"/>
<dbReference type="PANTHER" id="PTHR10887:SF495">
    <property type="entry name" value="HELICASE SENATAXIN ISOFORM X1-RELATED"/>
    <property type="match status" value="1"/>
</dbReference>
<dbReference type="InterPro" id="IPR027417">
    <property type="entry name" value="P-loop_NTPase"/>
</dbReference>
<reference evidence="7 8" key="1">
    <citation type="submission" date="2018-07" db="EMBL/GenBank/DDBJ databases">
        <title>Genome sequencing of oomycete isolates from Chile give support for New Zealand origin for Phytophthora kernoviae and make available the first Nothophytophthora sp. genome.</title>
        <authorList>
            <person name="Studholme D.J."/>
            <person name="Sanfuentes E."/>
            <person name="Panda P."/>
            <person name="Hill R."/>
            <person name="Sambles C."/>
            <person name="Grant M."/>
            <person name="Williams N.M."/>
            <person name="Mcdougal R.L."/>
        </authorList>
    </citation>
    <scope>NUCLEOTIDE SEQUENCE [LARGE SCALE GENOMIC DNA]</scope>
    <source>
        <strain evidence="7">Chile6</strain>
    </source>
</reference>
<dbReference type="GO" id="GO:0016787">
    <property type="term" value="F:hydrolase activity"/>
    <property type="evidence" value="ECO:0007669"/>
    <property type="project" value="UniProtKB-KW"/>
</dbReference>
<dbReference type="InterPro" id="IPR041679">
    <property type="entry name" value="DNA2/NAM7-like_C"/>
</dbReference>